<dbReference type="InterPro" id="IPR045912">
    <property type="entry name" value="FOXJ2/3-like"/>
</dbReference>
<evidence type="ECO:0000313" key="6">
    <source>
        <dbReference type="Proteomes" id="UP000015101"/>
    </source>
</evidence>
<dbReference type="PANTHER" id="PTHR46078">
    <property type="entry name" value="FORKHEAD BOX PROTEIN J2 FAMILY MEMBER"/>
    <property type="match status" value="1"/>
</dbReference>
<keyword evidence="3" id="KW-0539">Nucleus</keyword>
<dbReference type="EMBL" id="KB096743">
    <property type="protein sequence ID" value="ESO01601.1"/>
    <property type="molecule type" value="Genomic_DNA"/>
</dbReference>
<dbReference type="RefSeq" id="XP_009020255.1">
    <property type="nucleotide sequence ID" value="XM_009022007.1"/>
</dbReference>
<dbReference type="PANTHER" id="PTHR46078:SF2">
    <property type="entry name" value="FORK-HEAD DOMAIN-CONTAINING PROTEIN"/>
    <property type="match status" value="1"/>
</dbReference>
<dbReference type="GeneID" id="20212191"/>
<keyword evidence="2" id="KW-0804">Transcription</keyword>
<keyword evidence="6" id="KW-1185">Reference proteome</keyword>
<dbReference type="HOGENOM" id="CLU_1564567_0_0_1"/>
<evidence type="ECO:0000256" key="1">
    <source>
        <dbReference type="ARBA" id="ARBA00023015"/>
    </source>
</evidence>
<reference evidence="5" key="3">
    <citation type="submission" date="2015-06" db="UniProtKB">
        <authorList>
            <consortium name="EnsemblMetazoa"/>
        </authorList>
    </citation>
    <scope>IDENTIFICATION</scope>
</reference>
<evidence type="ECO:0000313" key="5">
    <source>
        <dbReference type="EnsemblMetazoa" id="HelroP192201"/>
    </source>
</evidence>
<organism evidence="5 6">
    <name type="scientific">Helobdella robusta</name>
    <name type="common">Californian leech</name>
    <dbReference type="NCBI Taxonomy" id="6412"/>
    <lineage>
        <taxon>Eukaryota</taxon>
        <taxon>Metazoa</taxon>
        <taxon>Spiralia</taxon>
        <taxon>Lophotrochozoa</taxon>
        <taxon>Annelida</taxon>
        <taxon>Clitellata</taxon>
        <taxon>Hirudinea</taxon>
        <taxon>Rhynchobdellida</taxon>
        <taxon>Glossiphoniidae</taxon>
        <taxon>Helobdella</taxon>
    </lineage>
</organism>
<dbReference type="Proteomes" id="UP000015101">
    <property type="component" value="Unassembled WGS sequence"/>
</dbReference>
<proteinExistence type="predicted"/>
<accession>T1FTP4</accession>
<dbReference type="CTD" id="20212191"/>
<reference evidence="6" key="1">
    <citation type="submission" date="2012-12" db="EMBL/GenBank/DDBJ databases">
        <authorList>
            <person name="Hellsten U."/>
            <person name="Grimwood J."/>
            <person name="Chapman J.A."/>
            <person name="Shapiro H."/>
            <person name="Aerts A."/>
            <person name="Otillar R.P."/>
            <person name="Terry A.Y."/>
            <person name="Boore J.L."/>
            <person name="Simakov O."/>
            <person name="Marletaz F."/>
            <person name="Cho S.-J."/>
            <person name="Edsinger-Gonzales E."/>
            <person name="Havlak P."/>
            <person name="Kuo D.-H."/>
            <person name="Larsson T."/>
            <person name="Lv J."/>
            <person name="Arendt D."/>
            <person name="Savage R."/>
            <person name="Osoegawa K."/>
            <person name="de Jong P."/>
            <person name="Lindberg D.R."/>
            <person name="Seaver E.C."/>
            <person name="Weisblat D.A."/>
            <person name="Putnam N.H."/>
            <person name="Grigoriev I.V."/>
            <person name="Rokhsar D.S."/>
        </authorList>
    </citation>
    <scope>NUCLEOTIDE SEQUENCE</scope>
</reference>
<keyword evidence="1" id="KW-0805">Transcription regulation</keyword>
<evidence type="ECO:0000256" key="3">
    <source>
        <dbReference type="ARBA" id="ARBA00023242"/>
    </source>
</evidence>
<evidence type="ECO:0000256" key="2">
    <source>
        <dbReference type="ARBA" id="ARBA00023163"/>
    </source>
</evidence>
<evidence type="ECO:0000313" key="4">
    <source>
        <dbReference type="EMBL" id="ESO01601.1"/>
    </source>
</evidence>
<dbReference type="EnsemblMetazoa" id="HelroT192201">
    <property type="protein sequence ID" value="HelroP192201"/>
    <property type="gene ID" value="HelroG192201"/>
</dbReference>
<dbReference type="AlphaFoldDB" id="T1FTP4"/>
<dbReference type="EMBL" id="AMQM01004956">
    <property type="status" value="NOT_ANNOTATED_CDS"/>
    <property type="molecule type" value="Genomic_DNA"/>
</dbReference>
<gene>
    <name evidence="5" type="primary">20212191</name>
    <name evidence="4" type="ORF">HELRODRAFT_192201</name>
</gene>
<dbReference type="InParanoid" id="T1FTP4"/>
<reference evidence="4 6" key="2">
    <citation type="journal article" date="2013" name="Nature">
        <title>Insights into bilaterian evolution from three spiralian genomes.</title>
        <authorList>
            <person name="Simakov O."/>
            <person name="Marletaz F."/>
            <person name="Cho S.J."/>
            <person name="Edsinger-Gonzales E."/>
            <person name="Havlak P."/>
            <person name="Hellsten U."/>
            <person name="Kuo D.H."/>
            <person name="Larsson T."/>
            <person name="Lv J."/>
            <person name="Arendt D."/>
            <person name="Savage R."/>
            <person name="Osoegawa K."/>
            <person name="de Jong P."/>
            <person name="Grimwood J."/>
            <person name="Chapman J.A."/>
            <person name="Shapiro H."/>
            <person name="Aerts A."/>
            <person name="Otillar R.P."/>
            <person name="Terry A.Y."/>
            <person name="Boore J.L."/>
            <person name="Grigoriev I.V."/>
            <person name="Lindberg D.R."/>
            <person name="Seaver E.C."/>
            <person name="Weisblat D.A."/>
            <person name="Putnam N.H."/>
            <person name="Rokhsar D.S."/>
        </authorList>
    </citation>
    <scope>NUCLEOTIDE SEQUENCE</scope>
</reference>
<protein>
    <submittedName>
        <fullName evidence="4 5">Uncharacterized protein</fullName>
    </submittedName>
</protein>
<dbReference type="KEGG" id="hro:HELRODRAFT_192201"/>
<name>T1FTP4_HELRO</name>
<dbReference type="STRING" id="6412.T1FTP4"/>
<sequence length="171" mass="18816">MAGTTNWKDVDLTDYPDLAESLESADVNNWDLDSDQLLDLAASLSDFFSGTNSINDVIKDIPGDNLVKMKKLLDADSNFYDNYFKENPLSNGKSSARNTAANKHVNVGNPKLHASPGSHYLPDVSLFGDKTTNVGSVASTTQDPKNDTNIPNFYSTDEIEDDFDWESILET</sequence>